<dbReference type="GO" id="GO:0006817">
    <property type="term" value="P:phosphate ion transport"/>
    <property type="evidence" value="ECO:0007669"/>
    <property type="project" value="TreeGrafter"/>
</dbReference>
<dbReference type="CDD" id="cd01115">
    <property type="entry name" value="SLC13_permease"/>
    <property type="match status" value="1"/>
</dbReference>
<evidence type="ECO:0000256" key="4">
    <source>
        <dbReference type="ARBA" id="ARBA00022989"/>
    </source>
</evidence>
<evidence type="ECO:0000256" key="6">
    <source>
        <dbReference type="SAM" id="MobiDB-lite"/>
    </source>
</evidence>
<dbReference type="OMA" id="GYGLMYI"/>
<sequence>MILPGQHKVGGISIVAERKYVGASLKFNAVSDWWDEYIAYDSLKKFIYQLEKQQVQHGEILPQADLEAGEHVSLLRDEDTTSTDAAFIPLLDRELKKIVSFYEIQSKELFDELEELEEAVREQEALGNTDRYNDYSDGDDEDDDDSISRSPSRATHTRQTSRRRSRPRRATLSHDPVRRSSIASDGDGAISRLVNSLRDSFSGENTVWTSGTDYAYDTRLLFKRRITNLYIQFTNLRSYVELNYSGFRKIIKKYDKVTYSELKDRYLHQVVEPALPFTATSKDQLNAGINTLIDLYTKCVTRDDRNLAKEQLKLHQRENIAWERDTVWRQMIGRERRGEGDPELDGAVIMKGPEPPVLDVPTPVGRFKITKRKIYKVVAALLFVILLNTKMFEEVEANNCFAILCLCTFLWATEAIPLFVTSLFVPLLLVLFRVIRDEEGERLSTQGATKFVFSIMFSPTIMLLIGGFTISSALSKTNIDRILITRVLNLAGSKPSTVLLAFMGVSCFASMWIRQVNNVAAPTLCFALIRPILRTLPPKSAFGPCLILAIALAANIGGQSSPISSPQNLIALAAMDPPLDWAAWFAVALPVSALSIVLIWLLLLVAYQPSRMPDGEGEIEIKPIRPTREPFTLKQYWVSFVCLVTIVLWCIAHKIQDYVGDMGVIAIIPIVAFFSTNVLKKDDFEHFAWTIVFLAMGGIALGKGVVASGLLVYVDTGLRHALEGLSLYSVVLILSPVVLVISTFISHTIASVLLVPIAKEVGNNLPGQPKNLLIFLTALICSAGMGMPVSGFPNQTAATQEDELGDLYLSNVDFLKNGVPASIIATIVIATVGFLLMRAIGYFWSLSWFFWDCTVTTRALHCYLLHTRIKELVYRTAAALSRFLSRCLPSSSLVEKTHAYYLTVSDTVSKVSWVPTPFSGIQLIPRPSENPLDSGVVGKLRQGTIPNFPFYPFPIVCTHAVIRVQGKMGYGRRRKTVETFTQRLSGVESLTG</sequence>
<dbReference type="VEuPathDB" id="FungiDB:CC1G_08098"/>
<keyword evidence="3 7" id="KW-0812">Transmembrane</keyword>
<dbReference type="OrthoDB" id="10260443at2759"/>
<keyword evidence="2" id="KW-0813">Transport</keyword>
<accession>A8NVH2</accession>
<organism evidence="9 10">
    <name type="scientific">Coprinopsis cinerea (strain Okayama-7 / 130 / ATCC MYA-4618 / FGSC 9003)</name>
    <name type="common">Inky cap fungus</name>
    <name type="synonym">Hormographiella aspergillata</name>
    <dbReference type="NCBI Taxonomy" id="240176"/>
    <lineage>
        <taxon>Eukaryota</taxon>
        <taxon>Fungi</taxon>
        <taxon>Dikarya</taxon>
        <taxon>Basidiomycota</taxon>
        <taxon>Agaricomycotina</taxon>
        <taxon>Agaricomycetes</taxon>
        <taxon>Agaricomycetidae</taxon>
        <taxon>Agaricales</taxon>
        <taxon>Agaricineae</taxon>
        <taxon>Psathyrellaceae</taxon>
        <taxon>Coprinopsis</taxon>
    </lineage>
</organism>
<dbReference type="InterPro" id="IPR004680">
    <property type="entry name" value="Cit_transptr-like_dom"/>
</dbReference>
<evidence type="ECO:0000256" key="1">
    <source>
        <dbReference type="ARBA" id="ARBA00004141"/>
    </source>
</evidence>
<dbReference type="RefSeq" id="XP_001836713.2">
    <property type="nucleotide sequence ID" value="XM_001836661.2"/>
</dbReference>
<dbReference type="PANTHER" id="PTHR10283:SF92">
    <property type="entry name" value="LOW-AFFINITY PHOSPHATE TRANSPORTER PHO91"/>
    <property type="match status" value="1"/>
</dbReference>
<evidence type="ECO:0000259" key="8">
    <source>
        <dbReference type="PROSITE" id="PS51382"/>
    </source>
</evidence>
<feature type="transmembrane region" description="Helical" evidence="7">
    <location>
        <begin position="662"/>
        <end position="679"/>
    </location>
</feature>
<feature type="transmembrane region" description="Helical" evidence="7">
    <location>
        <begin position="541"/>
        <end position="561"/>
    </location>
</feature>
<name>A8NVH2_COPC7</name>
<keyword evidence="5 7" id="KW-0472">Membrane</keyword>
<dbReference type="STRING" id="240176.A8NVH2"/>
<gene>
    <name evidence="9" type="ORF">CC1G_08098</name>
</gene>
<feature type="compositionally biased region" description="Acidic residues" evidence="6">
    <location>
        <begin position="136"/>
        <end position="145"/>
    </location>
</feature>
<feature type="transmembrane region" description="Helical" evidence="7">
    <location>
        <begin position="451"/>
        <end position="474"/>
    </location>
</feature>
<dbReference type="KEGG" id="cci:CC1G_08098"/>
<evidence type="ECO:0000256" key="5">
    <source>
        <dbReference type="ARBA" id="ARBA00023136"/>
    </source>
</evidence>
<feature type="transmembrane region" description="Helical" evidence="7">
    <location>
        <begin position="691"/>
        <end position="713"/>
    </location>
</feature>
<dbReference type="InParanoid" id="A8NVH2"/>
<dbReference type="PROSITE" id="PS51382">
    <property type="entry name" value="SPX"/>
    <property type="match status" value="1"/>
</dbReference>
<feature type="transmembrane region" description="Helical" evidence="7">
    <location>
        <begin position="401"/>
        <end position="431"/>
    </location>
</feature>
<dbReference type="CDD" id="cd14478">
    <property type="entry name" value="SPX_PHO87_PHO90_like"/>
    <property type="match status" value="1"/>
</dbReference>
<dbReference type="eggNOG" id="KOG1281">
    <property type="taxonomic scope" value="Eukaryota"/>
</dbReference>
<dbReference type="GO" id="GO:0005886">
    <property type="term" value="C:plasma membrane"/>
    <property type="evidence" value="ECO:0007669"/>
    <property type="project" value="TreeGrafter"/>
</dbReference>
<evidence type="ECO:0000313" key="10">
    <source>
        <dbReference type="Proteomes" id="UP000001861"/>
    </source>
</evidence>
<feature type="transmembrane region" description="Helical" evidence="7">
    <location>
        <begin position="818"/>
        <end position="837"/>
    </location>
</feature>
<dbReference type="Pfam" id="PF03105">
    <property type="entry name" value="SPX"/>
    <property type="match status" value="1"/>
</dbReference>
<feature type="transmembrane region" description="Helical" evidence="7">
    <location>
        <begin position="770"/>
        <end position="789"/>
    </location>
</feature>
<protein>
    <submittedName>
        <fullName evidence="9">Phosphate transporter</fullName>
    </submittedName>
</protein>
<feature type="domain" description="SPX" evidence="8">
    <location>
        <begin position="19"/>
        <end position="268"/>
    </location>
</feature>
<evidence type="ECO:0000256" key="7">
    <source>
        <dbReference type="SAM" id="Phobius"/>
    </source>
</evidence>
<keyword evidence="4 7" id="KW-1133">Transmembrane helix</keyword>
<feature type="transmembrane region" description="Helical" evidence="7">
    <location>
        <begin position="581"/>
        <end position="607"/>
    </location>
</feature>
<feature type="compositionally biased region" description="Basic residues" evidence="6">
    <location>
        <begin position="155"/>
        <end position="171"/>
    </location>
</feature>
<feature type="transmembrane region" description="Helical" evidence="7">
    <location>
        <begin position="519"/>
        <end position="536"/>
    </location>
</feature>
<dbReference type="GO" id="GO:0005315">
    <property type="term" value="F:phosphate transmembrane transporter activity"/>
    <property type="evidence" value="ECO:0007669"/>
    <property type="project" value="TreeGrafter"/>
</dbReference>
<comment type="caution">
    <text evidence="9">The sequence shown here is derived from an EMBL/GenBank/DDBJ whole genome shotgun (WGS) entry which is preliminary data.</text>
</comment>
<feature type="transmembrane region" description="Helical" evidence="7">
    <location>
        <begin position="725"/>
        <end position="758"/>
    </location>
</feature>
<dbReference type="Pfam" id="PF03600">
    <property type="entry name" value="CitMHS"/>
    <property type="match status" value="1"/>
</dbReference>
<evidence type="ECO:0000313" key="9">
    <source>
        <dbReference type="EMBL" id="EAU85125.2"/>
    </source>
</evidence>
<dbReference type="Proteomes" id="UP000001861">
    <property type="component" value="Unassembled WGS sequence"/>
</dbReference>
<feature type="transmembrane region" description="Helical" evidence="7">
    <location>
        <begin position="636"/>
        <end position="656"/>
    </location>
</feature>
<evidence type="ECO:0000256" key="2">
    <source>
        <dbReference type="ARBA" id="ARBA00022448"/>
    </source>
</evidence>
<dbReference type="AlphaFoldDB" id="A8NVH2"/>
<reference evidence="9 10" key="1">
    <citation type="journal article" date="2010" name="Proc. Natl. Acad. Sci. U.S.A.">
        <title>Insights into evolution of multicellular fungi from the assembled chromosomes of the mushroom Coprinopsis cinerea (Coprinus cinereus).</title>
        <authorList>
            <person name="Stajich J.E."/>
            <person name="Wilke S.K."/>
            <person name="Ahren D."/>
            <person name="Au C.H."/>
            <person name="Birren B.W."/>
            <person name="Borodovsky M."/>
            <person name="Burns C."/>
            <person name="Canback B."/>
            <person name="Casselton L.A."/>
            <person name="Cheng C.K."/>
            <person name="Deng J."/>
            <person name="Dietrich F.S."/>
            <person name="Fargo D.C."/>
            <person name="Farman M.L."/>
            <person name="Gathman A.C."/>
            <person name="Goldberg J."/>
            <person name="Guigo R."/>
            <person name="Hoegger P.J."/>
            <person name="Hooker J.B."/>
            <person name="Huggins A."/>
            <person name="James T.Y."/>
            <person name="Kamada T."/>
            <person name="Kilaru S."/>
            <person name="Kodira C."/>
            <person name="Kues U."/>
            <person name="Kupfer D."/>
            <person name="Kwan H.S."/>
            <person name="Lomsadze A."/>
            <person name="Li W."/>
            <person name="Lilly W.W."/>
            <person name="Ma L.J."/>
            <person name="Mackey A.J."/>
            <person name="Manning G."/>
            <person name="Martin F."/>
            <person name="Muraguchi H."/>
            <person name="Natvig D.O."/>
            <person name="Palmerini H."/>
            <person name="Ramesh M.A."/>
            <person name="Rehmeyer C.J."/>
            <person name="Roe B.A."/>
            <person name="Shenoy N."/>
            <person name="Stanke M."/>
            <person name="Ter-Hovhannisyan V."/>
            <person name="Tunlid A."/>
            <person name="Velagapudi R."/>
            <person name="Vision T.J."/>
            <person name="Zeng Q."/>
            <person name="Zolan M.E."/>
            <person name="Pukkila P.J."/>
        </authorList>
    </citation>
    <scope>NUCLEOTIDE SEQUENCE [LARGE SCALE GENOMIC DNA]</scope>
    <source>
        <strain evidence="10">Okayama-7 / 130 / ATCC MYA-4618 / FGSC 9003</strain>
    </source>
</reference>
<dbReference type="InterPro" id="IPR004331">
    <property type="entry name" value="SPX_dom"/>
</dbReference>
<feature type="region of interest" description="Disordered" evidence="6">
    <location>
        <begin position="121"/>
        <end position="184"/>
    </location>
</feature>
<proteinExistence type="predicted"/>
<comment type="subcellular location">
    <subcellularLocation>
        <location evidence="1">Membrane</location>
        <topology evidence="1">Multi-pass membrane protein</topology>
    </subcellularLocation>
</comment>
<dbReference type="PANTHER" id="PTHR10283">
    <property type="entry name" value="SOLUTE CARRIER FAMILY 13 MEMBER"/>
    <property type="match status" value="1"/>
</dbReference>
<dbReference type="EMBL" id="AACS02000004">
    <property type="protein sequence ID" value="EAU85125.2"/>
    <property type="molecule type" value="Genomic_DNA"/>
</dbReference>
<dbReference type="GeneID" id="6013264"/>
<keyword evidence="10" id="KW-1185">Reference proteome</keyword>
<evidence type="ECO:0000256" key="3">
    <source>
        <dbReference type="ARBA" id="ARBA00022692"/>
    </source>
</evidence>
<dbReference type="GO" id="GO:0006797">
    <property type="term" value="P:polyphosphate metabolic process"/>
    <property type="evidence" value="ECO:0007669"/>
    <property type="project" value="TreeGrafter"/>
</dbReference>
<dbReference type="FunCoup" id="A8NVH2">
    <property type="interactions" value="158"/>
</dbReference>
<dbReference type="HOGENOM" id="CLU_005170_8_0_1"/>